<keyword evidence="11" id="KW-1185">Reference proteome</keyword>
<accession>A0A1S3DWA8</accession>
<keyword evidence="7" id="KW-0805">Transcription regulation</keyword>
<dbReference type="KEGG" id="cam:105851435"/>
<dbReference type="GO" id="GO:0006355">
    <property type="term" value="P:regulation of DNA-templated transcription"/>
    <property type="evidence" value="ECO:0007669"/>
    <property type="project" value="InterPro"/>
</dbReference>
<dbReference type="RefSeq" id="XP_012567757.1">
    <property type="nucleotide sequence ID" value="XM_012712303.2"/>
</dbReference>
<evidence type="ECO:0000256" key="2">
    <source>
        <dbReference type="ARBA" id="ARBA00004496"/>
    </source>
</evidence>
<keyword evidence="3" id="KW-0963">Cytoplasm</keyword>
<dbReference type="Proteomes" id="UP000087171">
    <property type="component" value="Unplaced"/>
</dbReference>
<evidence type="ECO:0000256" key="1">
    <source>
        <dbReference type="ARBA" id="ARBA00004123"/>
    </source>
</evidence>
<sequence>MYVIPLRSIPPSPIAFNKSVIDANGQQENGNNNSGGVRVVGNRIYDSTNGKTCHQCRQKTMDIFATCNNSRNGKPCVIKICQKCLKNRYGEMIQDVNLLTDWICPKCRGMCNCSFCMKKRGQQPTGALTRTAKTSGFKSVSEMLAMKVNSVDDDCQNQRLKKTKLCKGVSDCEVKTNTNDEWESKLKEYYGLISGKMDVPKVWTASDFCLIPNLMDDKNCQGTKDAPQSLASNGDKKMHQVNCNANVATSSVDNVVINSEINIGVAQHLNVEKCSVTEKIEEEILLSPDTKLTKILDKDFPTEDVCNALQFSEFCNK</sequence>
<dbReference type="Pfam" id="PF10497">
    <property type="entry name" value="zf-4CXXC_R1"/>
    <property type="match status" value="1"/>
</dbReference>
<evidence type="ECO:0000256" key="5">
    <source>
        <dbReference type="ARBA" id="ARBA00022553"/>
    </source>
</evidence>
<keyword evidence="6" id="KW-0832">Ubl conjugation</keyword>
<evidence type="ECO:0000313" key="12">
    <source>
        <dbReference type="RefSeq" id="XP_012567757.1"/>
    </source>
</evidence>
<reference evidence="12" key="1">
    <citation type="submission" date="2025-08" db="UniProtKB">
        <authorList>
            <consortium name="RefSeq"/>
        </authorList>
    </citation>
    <scope>IDENTIFICATION</scope>
    <source>
        <tissue evidence="12">Etiolated seedlings</tissue>
    </source>
</reference>
<proteinExistence type="predicted"/>
<dbReference type="OrthoDB" id="298344at2759"/>
<dbReference type="AlphaFoldDB" id="A0A1S3DWA8"/>
<evidence type="ECO:0000256" key="8">
    <source>
        <dbReference type="ARBA" id="ARBA00023163"/>
    </source>
</evidence>
<gene>
    <name evidence="12" type="primary">LOC105851435</name>
</gene>
<keyword evidence="9" id="KW-0539">Nucleus</keyword>
<dbReference type="GO" id="GO:0005634">
    <property type="term" value="C:nucleus"/>
    <property type="evidence" value="ECO:0007669"/>
    <property type="project" value="UniProtKB-SubCell"/>
</dbReference>
<evidence type="ECO:0000256" key="4">
    <source>
        <dbReference type="ARBA" id="ARBA00022499"/>
    </source>
</evidence>
<evidence type="ECO:0000256" key="6">
    <source>
        <dbReference type="ARBA" id="ARBA00022843"/>
    </source>
</evidence>
<dbReference type="GeneID" id="105851435"/>
<dbReference type="InterPro" id="IPR018866">
    <property type="entry name" value="Znf-4CXXC_R1"/>
</dbReference>
<feature type="domain" description="Zinc-finger" evidence="10">
    <location>
        <begin position="45"/>
        <end position="144"/>
    </location>
</feature>
<comment type="subcellular location">
    <subcellularLocation>
        <location evidence="2">Cytoplasm</location>
    </subcellularLocation>
    <subcellularLocation>
        <location evidence="1">Nucleus</location>
    </subcellularLocation>
</comment>
<keyword evidence="4" id="KW-1017">Isopeptide bond</keyword>
<evidence type="ECO:0000256" key="9">
    <source>
        <dbReference type="ARBA" id="ARBA00023242"/>
    </source>
</evidence>
<organism evidence="11 12">
    <name type="scientific">Cicer arietinum</name>
    <name type="common">Chickpea</name>
    <name type="synonym">Garbanzo</name>
    <dbReference type="NCBI Taxonomy" id="3827"/>
    <lineage>
        <taxon>Eukaryota</taxon>
        <taxon>Viridiplantae</taxon>
        <taxon>Streptophyta</taxon>
        <taxon>Embryophyta</taxon>
        <taxon>Tracheophyta</taxon>
        <taxon>Spermatophyta</taxon>
        <taxon>Magnoliopsida</taxon>
        <taxon>eudicotyledons</taxon>
        <taxon>Gunneridae</taxon>
        <taxon>Pentapetalae</taxon>
        <taxon>rosids</taxon>
        <taxon>fabids</taxon>
        <taxon>Fabales</taxon>
        <taxon>Fabaceae</taxon>
        <taxon>Papilionoideae</taxon>
        <taxon>50 kb inversion clade</taxon>
        <taxon>NPAAA clade</taxon>
        <taxon>Hologalegina</taxon>
        <taxon>IRL clade</taxon>
        <taxon>Cicereae</taxon>
        <taxon>Cicer</taxon>
    </lineage>
</organism>
<dbReference type="PANTHER" id="PTHR31169">
    <property type="entry name" value="OS05G0300700 PROTEIN"/>
    <property type="match status" value="1"/>
</dbReference>
<evidence type="ECO:0000259" key="10">
    <source>
        <dbReference type="Pfam" id="PF10497"/>
    </source>
</evidence>
<protein>
    <submittedName>
        <fullName evidence="12">Uncharacterized protein LOC105851435</fullName>
    </submittedName>
</protein>
<dbReference type="PANTHER" id="PTHR31169:SF8">
    <property type="entry name" value="ZINC-FINGER DOMAIN OF MONOAMINE-OXIDASE A REPRESSOR R1 PROTEIN"/>
    <property type="match status" value="1"/>
</dbReference>
<evidence type="ECO:0000256" key="7">
    <source>
        <dbReference type="ARBA" id="ARBA00023015"/>
    </source>
</evidence>
<evidence type="ECO:0000256" key="3">
    <source>
        <dbReference type="ARBA" id="ARBA00022490"/>
    </source>
</evidence>
<keyword evidence="8" id="KW-0804">Transcription</keyword>
<name>A0A1S3DWA8_CICAR</name>
<dbReference type="STRING" id="3827.A0A1S3DWA8"/>
<evidence type="ECO:0000313" key="11">
    <source>
        <dbReference type="Proteomes" id="UP000087171"/>
    </source>
</evidence>
<dbReference type="GO" id="GO:0005737">
    <property type="term" value="C:cytoplasm"/>
    <property type="evidence" value="ECO:0007669"/>
    <property type="project" value="UniProtKB-SubCell"/>
</dbReference>
<dbReference type="InterPro" id="IPR040221">
    <property type="entry name" value="CDCA7/CDA7L"/>
</dbReference>
<keyword evidence="5" id="KW-0597">Phosphoprotein</keyword>